<feature type="transmembrane region" description="Helical" evidence="5">
    <location>
        <begin position="6"/>
        <end position="23"/>
    </location>
</feature>
<keyword evidence="2 5" id="KW-0812">Transmembrane</keyword>
<dbReference type="Pfam" id="PF13886">
    <property type="entry name" value="TM7S3_TM198"/>
    <property type="match status" value="1"/>
</dbReference>
<evidence type="ECO:0000256" key="1">
    <source>
        <dbReference type="ARBA" id="ARBA00004141"/>
    </source>
</evidence>
<evidence type="ECO:0000313" key="8">
    <source>
        <dbReference type="Proteomes" id="UP001151516"/>
    </source>
</evidence>
<accession>A0A9W8GNY2</accession>
<feature type="transmembrane region" description="Helical" evidence="5">
    <location>
        <begin position="96"/>
        <end position="117"/>
    </location>
</feature>
<gene>
    <name evidence="7" type="ORF">IWW39_000301</name>
</gene>
<comment type="caution">
    <text evidence="7">The sequence shown here is derived from an EMBL/GenBank/DDBJ whole genome shotgun (WGS) entry which is preliminary data.</text>
</comment>
<keyword evidence="4 5" id="KW-0472">Membrane</keyword>
<dbReference type="EMBL" id="JANBTX010000004">
    <property type="protein sequence ID" value="KAJ2691093.1"/>
    <property type="molecule type" value="Genomic_DNA"/>
</dbReference>
<evidence type="ECO:0000256" key="2">
    <source>
        <dbReference type="ARBA" id="ARBA00022692"/>
    </source>
</evidence>
<feature type="transmembrane region" description="Helical" evidence="5">
    <location>
        <begin position="67"/>
        <end position="89"/>
    </location>
</feature>
<dbReference type="AlphaFoldDB" id="A0A9W8GNY2"/>
<evidence type="ECO:0000313" key="7">
    <source>
        <dbReference type="EMBL" id="KAJ2691093.1"/>
    </source>
</evidence>
<feature type="transmembrane region" description="Helical" evidence="5">
    <location>
        <begin position="199"/>
        <end position="218"/>
    </location>
</feature>
<dbReference type="GO" id="GO:0016020">
    <property type="term" value="C:membrane"/>
    <property type="evidence" value="ECO:0007669"/>
    <property type="project" value="UniProtKB-SubCell"/>
</dbReference>
<evidence type="ECO:0000256" key="4">
    <source>
        <dbReference type="ARBA" id="ARBA00023136"/>
    </source>
</evidence>
<reference evidence="7" key="1">
    <citation type="submission" date="2022-07" db="EMBL/GenBank/DDBJ databases">
        <title>Phylogenomic reconstructions and comparative analyses of Kickxellomycotina fungi.</title>
        <authorList>
            <person name="Reynolds N.K."/>
            <person name="Stajich J.E."/>
            <person name="Barry K."/>
            <person name="Grigoriev I.V."/>
            <person name="Crous P."/>
            <person name="Smith M.E."/>
        </authorList>
    </citation>
    <scope>NUCLEOTIDE SEQUENCE</scope>
    <source>
        <strain evidence="7">CBS 109367</strain>
    </source>
</reference>
<keyword evidence="3 5" id="KW-1133">Transmembrane helix</keyword>
<sequence>MEVDRGIVGVLLAMSGVYYLVVAHRHQRFAHYPSVYFMWFALVYMLCTLLHPPVLATELSDNVRRRAIYLAISILQGLSMMLVSSCLLNQGRGKPWAVFGRICLGGLSGTALSFYLMAMTGNGGLVQHAGGRAGVAVACAAATTIVLLYLPGRMFSACSAILGSYVLVLGIDCFARTGYMNHMAVFTRCRLDVEYHAERSAMLLQAVALVLAILGGFFQRLCALLRFRNVLAAAR</sequence>
<evidence type="ECO:0000259" key="6">
    <source>
        <dbReference type="Pfam" id="PF13886"/>
    </source>
</evidence>
<comment type="subcellular location">
    <subcellularLocation>
        <location evidence="1">Membrane</location>
        <topology evidence="1">Multi-pass membrane protein</topology>
    </subcellularLocation>
</comment>
<keyword evidence="8" id="KW-1185">Reference proteome</keyword>
<name>A0A9W8GNY2_9FUNG</name>
<proteinExistence type="predicted"/>
<evidence type="ECO:0000256" key="3">
    <source>
        <dbReference type="ARBA" id="ARBA00022989"/>
    </source>
</evidence>
<organism evidence="7 8">
    <name type="scientific">Coemansia spiralis</name>
    <dbReference type="NCBI Taxonomy" id="417178"/>
    <lineage>
        <taxon>Eukaryota</taxon>
        <taxon>Fungi</taxon>
        <taxon>Fungi incertae sedis</taxon>
        <taxon>Zoopagomycota</taxon>
        <taxon>Kickxellomycotina</taxon>
        <taxon>Kickxellomycetes</taxon>
        <taxon>Kickxellales</taxon>
        <taxon>Kickxellaceae</taxon>
        <taxon>Coemansia</taxon>
    </lineage>
</organism>
<protein>
    <recommendedName>
        <fullName evidence="6">TM7S3/TM198-like domain-containing protein</fullName>
    </recommendedName>
</protein>
<dbReference type="OrthoDB" id="102260at2759"/>
<dbReference type="InterPro" id="IPR025256">
    <property type="entry name" value="TM7S3/TM198-like_dom"/>
</dbReference>
<feature type="transmembrane region" description="Helical" evidence="5">
    <location>
        <begin position="35"/>
        <end position="55"/>
    </location>
</feature>
<feature type="transmembrane region" description="Helical" evidence="5">
    <location>
        <begin position="129"/>
        <end position="150"/>
    </location>
</feature>
<dbReference type="Proteomes" id="UP001151516">
    <property type="component" value="Unassembled WGS sequence"/>
</dbReference>
<evidence type="ECO:0000256" key="5">
    <source>
        <dbReference type="SAM" id="Phobius"/>
    </source>
</evidence>
<feature type="transmembrane region" description="Helical" evidence="5">
    <location>
        <begin position="157"/>
        <end position="179"/>
    </location>
</feature>
<feature type="domain" description="TM7S3/TM198-like" evidence="6">
    <location>
        <begin position="9"/>
        <end position="219"/>
    </location>
</feature>